<proteinExistence type="predicted"/>
<keyword evidence="2" id="KW-1185">Reference proteome</keyword>
<dbReference type="Proteomes" id="UP000199249">
    <property type="component" value="Unassembled WGS sequence"/>
</dbReference>
<dbReference type="AlphaFoldDB" id="A0A1H3EF28"/>
<gene>
    <name evidence="1" type="ORF">SAMN04488069_103113</name>
</gene>
<organism evidence="1 2">
    <name type="scientific">Hymenobacter psychrophilus</name>
    <dbReference type="NCBI Taxonomy" id="651662"/>
    <lineage>
        <taxon>Bacteria</taxon>
        <taxon>Pseudomonadati</taxon>
        <taxon>Bacteroidota</taxon>
        <taxon>Cytophagia</taxon>
        <taxon>Cytophagales</taxon>
        <taxon>Hymenobacteraceae</taxon>
        <taxon>Hymenobacter</taxon>
    </lineage>
</organism>
<sequence length="128" mass="13885">MLRYLLVLLLLLPYLGGIGAGLVGRPEPAGPTAAHPYVHNATCQHDNYLRLDCFDTCNGDQSAVEAQAKRTTPAQLLASAKSIDLHCLPETPRLQVAQFRQFVGYKLAAEPAVSAGIRLIPEQPPRRA</sequence>
<accession>A0A1H3EF28</accession>
<dbReference type="RefSeq" id="WP_092738448.1">
    <property type="nucleotide sequence ID" value="NZ_FNOV01000003.1"/>
</dbReference>
<evidence type="ECO:0000313" key="2">
    <source>
        <dbReference type="Proteomes" id="UP000199249"/>
    </source>
</evidence>
<reference evidence="2" key="1">
    <citation type="submission" date="2016-10" db="EMBL/GenBank/DDBJ databases">
        <authorList>
            <person name="Varghese N."/>
            <person name="Submissions S."/>
        </authorList>
    </citation>
    <scope>NUCLEOTIDE SEQUENCE [LARGE SCALE GENOMIC DNA]</scope>
    <source>
        <strain evidence="2">CGMCC 1.8975</strain>
    </source>
</reference>
<name>A0A1H3EF28_9BACT</name>
<protein>
    <submittedName>
        <fullName evidence="1">Uncharacterized protein</fullName>
    </submittedName>
</protein>
<evidence type="ECO:0000313" key="1">
    <source>
        <dbReference type="EMBL" id="SDX77230.1"/>
    </source>
</evidence>
<dbReference type="EMBL" id="FNOV01000003">
    <property type="protein sequence ID" value="SDX77230.1"/>
    <property type="molecule type" value="Genomic_DNA"/>
</dbReference>
<dbReference type="STRING" id="651662.SAMN04488069_103113"/>
<dbReference type="OrthoDB" id="886687at2"/>